<sequence length="489" mass="54810">MVMESTTPSSEEDLISQLPSDVLVSILEKLSLRAAVRAGVLSRRWRCLPAQLPRLVLDIAKFLPRNDPAAAAVEVENADPDGEEDGDAAHGPAAVDDPNDDDDDDLYDAGDEMANAATALLASSWRPPLDAAAVHNTVAMRFYLRHNYMELGRLLDDAVASGRVRKVSLTITTTYPMFEDDRDSESIHRTLVGYGRRFKALLDACPAIFGPHLTELTLEKMRHGGPDLLDGGILATCTRLEKLTLENFGPERGWLWRVRHAWLKHIKVILCFPSAIQLLWLPRLESFTLRGWFWTTDKLVSLGHVPRLTTMTLTGDIVVDETVRLSRILANSTALTDLRLNFSGSNIWVRPETSRRLTDAFSKLKNLKLKNVNRECGLAWTMFLLQSAPHLQELYIKLMEHNCCGLAGRKNVPWEVDSSFKHYNLAAVNLEEICFCENAESLCSYCDLPDPDAGAKFPRTDQERDSFTKRIITDDDGRSTTAVKIHIRS</sequence>
<dbReference type="OMA" id="HCLALRF"/>
<keyword evidence="4" id="KW-1185">Reference proteome</keyword>
<dbReference type="Gene3D" id="1.20.1280.50">
    <property type="match status" value="1"/>
</dbReference>
<proteinExistence type="predicted"/>
<dbReference type="PROSITE" id="PS50181">
    <property type="entry name" value="FBOX"/>
    <property type="match status" value="1"/>
</dbReference>
<dbReference type="AlphaFoldDB" id="A0A1B6PF30"/>
<dbReference type="SUPFAM" id="SSF52047">
    <property type="entry name" value="RNI-like"/>
    <property type="match status" value="1"/>
</dbReference>
<accession>A0A1B6PF30</accession>
<feature type="domain" description="F-box" evidence="2">
    <location>
        <begin position="12"/>
        <end position="59"/>
    </location>
</feature>
<dbReference type="STRING" id="4558.A0A1B6PF30"/>
<dbReference type="InterPro" id="IPR044997">
    <property type="entry name" value="F-box_plant"/>
</dbReference>
<protein>
    <recommendedName>
        <fullName evidence="2">F-box domain-containing protein</fullName>
    </recommendedName>
</protein>
<gene>
    <name evidence="3" type="ORF">SORBI_3007G011500</name>
</gene>
<organism evidence="3 4">
    <name type="scientific">Sorghum bicolor</name>
    <name type="common">Sorghum</name>
    <name type="synonym">Sorghum vulgare</name>
    <dbReference type="NCBI Taxonomy" id="4558"/>
    <lineage>
        <taxon>Eukaryota</taxon>
        <taxon>Viridiplantae</taxon>
        <taxon>Streptophyta</taxon>
        <taxon>Embryophyta</taxon>
        <taxon>Tracheophyta</taxon>
        <taxon>Spermatophyta</taxon>
        <taxon>Magnoliopsida</taxon>
        <taxon>Liliopsida</taxon>
        <taxon>Poales</taxon>
        <taxon>Poaceae</taxon>
        <taxon>PACMAD clade</taxon>
        <taxon>Panicoideae</taxon>
        <taxon>Andropogonodae</taxon>
        <taxon>Andropogoneae</taxon>
        <taxon>Sorghinae</taxon>
        <taxon>Sorghum</taxon>
    </lineage>
</organism>
<evidence type="ECO:0000313" key="4">
    <source>
        <dbReference type="Proteomes" id="UP000000768"/>
    </source>
</evidence>
<dbReference type="Gramene" id="KXG24227">
    <property type="protein sequence ID" value="KXG24227"/>
    <property type="gene ID" value="SORBI_3007G011500"/>
</dbReference>
<evidence type="ECO:0000256" key="1">
    <source>
        <dbReference type="SAM" id="MobiDB-lite"/>
    </source>
</evidence>
<dbReference type="PANTHER" id="PTHR32153">
    <property type="entry name" value="OJ000223_09.16 PROTEIN"/>
    <property type="match status" value="1"/>
</dbReference>
<dbReference type="InterPro" id="IPR001810">
    <property type="entry name" value="F-box_dom"/>
</dbReference>
<dbReference type="EMBL" id="CM000766">
    <property type="protein sequence ID" value="KXG24227.1"/>
    <property type="molecule type" value="Genomic_DNA"/>
</dbReference>
<dbReference type="SUPFAM" id="SSF81383">
    <property type="entry name" value="F-box domain"/>
    <property type="match status" value="1"/>
</dbReference>
<dbReference type="Gene3D" id="3.80.10.10">
    <property type="entry name" value="Ribonuclease Inhibitor"/>
    <property type="match status" value="1"/>
</dbReference>
<dbReference type="InParanoid" id="A0A1B6PF30"/>
<dbReference type="Pfam" id="PF00646">
    <property type="entry name" value="F-box"/>
    <property type="match status" value="1"/>
</dbReference>
<evidence type="ECO:0000259" key="2">
    <source>
        <dbReference type="PROSITE" id="PS50181"/>
    </source>
</evidence>
<dbReference type="InterPro" id="IPR036047">
    <property type="entry name" value="F-box-like_dom_sf"/>
</dbReference>
<evidence type="ECO:0000313" key="3">
    <source>
        <dbReference type="EMBL" id="KXG24227.1"/>
    </source>
</evidence>
<feature type="region of interest" description="Disordered" evidence="1">
    <location>
        <begin position="78"/>
        <end position="109"/>
    </location>
</feature>
<dbReference type="Proteomes" id="UP000000768">
    <property type="component" value="Chromosome 7"/>
</dbReference>
<dbReference type="InterPro" id="IPR032675">
    <property type="entry name" value="LRR_dom_sf"/>
</dbReference>
<feature type="compositionally biased region" description="Acidic residues" evidence="1">
    <location>
        <begin position="97"/>
        <end position="109"/>
    </location>
</feature>
<reference evidence="4" key="2">
    <citation type="journal article" date="2018" name="Plant J.">
        <title>The Sorghum bicolor reference genome: improved assembly, gene annotations, a transcriptome atlas, and signatures of genome organization.</title>
        <authorList>
            <person name="McCormick R.F."/>
            <person name="Truong S.K."/>
            <person name="Sreedasyam A."/>
            <person name="Jenkins J."/>
            <person name="Shu S."/>
            <person name="Sims D."/>
            <person name="Kennedy M."/>
            <person name="Amirebrahimi M."/>
            <person name="Weers B.D."/>
            <person name="McKinley B."/>
            <person name="Mattison A."/>
            <person name="Morishige D.T."/>
            <person name="Grimwood J."/>
            <person name="Schmutz J."/>
            <person name="Mullet J.E."/>
        </authorList>
    </citation>
    <scope>NUCLEOTIDE SEQUENCE [LARGE SCALE GENOMIC DNA]</scope>
    <source>
        <strain evidence="4">cv. BTx623</strain>
    </source>
</reference>
<name>A0A1B6PF30_SORBI</name>
<reference evidence="3 4" key="1">
    <citation type="journal article" date="2009" name="Nature">
        <title>The Sorghum bicolor genome and the diversification of grasses.</title>
        <authorList>
            <person name="Paterson A.H."/>
            <person name="Bowers J.E."/>
            <person name="Bruggmann R."/>
            <person name="Dubchak I."/>
            <person name="Grimwood J."/>
            <person name="Gundlach H."/>
            <person name="Haberer G."/>
            <person name="Hellsten U."/>
            <person name="Mitros T."/>
            <person name="Poliakov A."/>
            <person name="Schmutz J."/>
            <person name="Spannagl M."/>
            <person name="Tang H."/>
            <person name="Wang X."/>
            <person name="Wicker T."/>
            <person name="Bharti A.K."/>
            <person name="Chapman J."/>
            <person name="Feltus F.A."/>
            <person name="Gowik U."/>
            <person name="Grigoriev I.V."/>
            <person name="Lyons E."/>
            <person name="Maher C.A."/>
            <person name="Martis M."/>
            <person name="Narechania A."/>
            <person name="Otillar R.P."/>
            <person name="Penning B.W."/>
            <person name="Salamov A.A."/>
            <person name="Wang Y."/>
            <person name="Zhang L."/>
            <person name="Carpita N.C."/>
            <person name="Freeling M."/>
            <person name="Gingle A.R."/>
            <person name="Hash C.T."/>
            <person name="Keller B."/>
            <person name="Klein P."/>
            <person name="Kresovich S."/>
            <person name="McCann M.C."/>
            <person name="Ming R."/>
            <person name="Peterson D.G."/>
            <person name="Mehboob-ur-Rahman"/>
            <person name="Ware D."/>
            <person name="Westhoff P."/>
            <person name="Mayer K.F."/>
            <person name="Messing J."/>
            <person name="Rokhsar D.S."/>
        </authorList>
    </citation>
    <scope>NUCLEOTIDE SEQUENCE [LARGE SCALE GENOMIC DNA]</scope>
    <source>
        <strain evidence="4">cv. BTx623</strain>
    </source>
</reference>